<keyword evidence="4" id="KW-0472">Membrane</keyword>
<evidence type="ECO:0000256" key="3">
    <source>
        <dbReference type="ARBA" id="ARBA00023242"/>
    </source>
</evidence>
<organism evidence="5 6">
    <name type="scientific">Piromyces finnis</name>
    <dbReference type="NCBI Taxonomy" id="1754191"/>
    <lineage>
        <taxon>Eukaryota</taxon>
        <taxon>Fungi</taxon>
        <taxon>Fungi incertae sedis</taxon>
        <taxon>Chytridiomycota</taxon>
        <taxon>Chytridiomycota incertae sedis</taxon>
        <taxon>Neocallimastigomycetes</taxon>
        <taxon>Neocallimastigales</taxon>
        <taxon>Neocallimastigaceae</taxon>
        <taxon>Piromyces</taxon>
    </lineage>
</organism>
<proteinExistence type="inferred from homology"/>
<evidence type="ECO:0000256" key="1">
    <source>
        <dbReference type="ARBA" id="ARBA00004259"/>
    </source>
</evidence>
<keyword evidence="3 4" id="KW-0539">Nucleus</keyword>
<protein>
    <recommendedName>
        <fullName evidence="4">Nuclear pore protein</fullName>
    </recommendedName>
</protein>
<gene>
    <name evidence="5" type="ORF">BCR36DRAFT_410805</name>
</gene>
<keyword evidence="4" id="KW-0509">mRNA transport</keyword>
<dbReference type="GO" id="GO:0006606">
    <property type="term" value="P:protein import into nucleus"/>
    <property type="evidence" value="ECO:0007669"/>
    <property type="project" value="TreeGrafter"/>
</dbReference>
<keyword evidence="6" id="KW-1185">Reference proteome</keyword>
<evidence type="ECO:0000256" key="4">
    <source>
        <dbReference type="RuleBase" id="RU364035"/>
    </source>
</evidence>
<reference evidence="5 6" key="1">
    <citation type="submission" date="2016-08" db="EMBL/GenBank/DDBJ databases">
        <title>Genomes of anaerobic fungi encode conserved fungal cellulosomes for biomass hydrolysis.</title>
        <authorList>
            <consortium name="DOE Joint Genome Institute"/>
            <person name="Haitjema C.H."/>
            <person name="Gilmore S.P."/>
            <person name="Henske J.K."/>
            <person name="Solomon K.V."/>
            <person name="De Groot R."/>
            <person name="Kuo A."/>
            <person name="Mondo S.J."/>
            <person name="Salamov A.A."/>
            <person name="Labutti K."/>
            <person name="Zhao Z."/>
            <person name="Chiniquy J."/>
            <person name="Barry K."/>
            <person name="Brewer H.M."/>
            <person name="Purvine S.O."/>
            <person name="Wright A.T."/>
            <person name="Boxma B."/>
            <person name="Van Alen T."/>
            <person name="Hackstein J.H."/>
            <person name="Baker S.E."/>
            <person name="Grigoriev I.V."/>
            <person name="O'Malley M.A."/>
        </authorList>
    </citation>
    <scope>NUCLEOTIDE SEQUENCE [LARGE SCALE GENOMIC DNA]</scope>
    <source>
        <strain evidence="6">finn</strain>
    </source>
</reference>
<comment type="subcellular location">
    <subcellularLocation>
        <location evidence="1">Nucleus envelope</location>
    </subcellularLocation>
    <subcellularLocation>
        <location evidence="4">Nucleus</location>
        <location evidence="4">Nuclear pore complex</location>
    </subcellularLocation>
</comment>
<dbReference type="Proteomes" id="UP000193719">
    <property type="component" value="Unassembled WGS sequence"/>
</dbReference>
<dbReference type="GO" id="GO:0017056">
    <property type="term" value="F:structural constituent of nuclear pore"/>
    <property type="evidence" value="ECO:0007669"/>
    <property type="project" value="InterPro"/>
</dbReference>
<sequence>MKSDFNILLENSHQLISHILNNGLTPLKKNLDQIELQTRKLVAKASKDDSGIDSRAHYLLANKGFDAEHISQVLNNLTLNYTYEYQQPINDTDIEASLNTELDSIIYHSFEKSKSQTAKDNSDSYENSIYDSWEKTKQRILEELVQYSVNIDDINNTSNTSHQSTNNESSLGYNTNHGFTSESQNLLINKKKKYVEIIEKFNNARIKDESFNLISNLKQCAVQLDSSLLNKNSNSSNNSNNDYRISSIVESWELLSSIINEQKLSKFRKADKNGLYNIYNKEVDGPISAIDNIEIRKMITDGARKYLENFFWKWIENKIIKNPKEAMLGGKPGVIQKIRAFLNITFKKYGEWENPIFELINNTPVWAQIYYLIRSGHYNDALKYVISIEHELRSREEDSNFVDYFKAWLESPDKKLSKYLRNRLLTEWNEHIRYIIDPVTNEVHGDPFKYALYKIIGRCDMTYKKIPGDIVMPTVEDYMWFHLILVQESHLTDEPNQERYGLSEMSQTMQQYGPGFFQKGLQWFYVLLMCGEFEKAIAYLFSIEKYQVEAVHFAIVLAYYGLLRVPLKPNNLETGLLTMNRSTNTIQFNFSRLIHQYCRSLKMFDTSTILNYIYIVALYGIDYSKKYNNYYSDIIYQSGKYYTDLTYMYICEIILERNEFVDSKGEANIVGNKVLQDVEKHSKLIYIHSSQEFIEKITKVAAHQCNDDGRINDAIVLFNMAKEYNHVIRLLNKQLGDAIAQYKYSNTFISNGISLSPTKTAMTSNNITIKYSDPLNRSISLKNERVQLSVVQKSGNSQDGTKKFGQNDISHIMSTSLDKTTSSNYDIISVEMAEKILSYYLQQQSIYCTISEKNRTTCTILLGLLKFMNYWKENKLEQAIHVFETLSLIPFDKDMATIMKKANEFRNLDENIAKNFPEILVIIMSCVHNMWCQYKQSTYNDETRQAKMIDLQRKARVIAVFAGSIQFRMPGDIYSKISEMEIHMQ</sequence>
<evidence type="ECO:0000313" key="6">
    <source>
        <dbReference type="Proteomes" id="UP000193719"/>
    </source>
</evidence>
<dbReference type="Pfam" id="PF04097">
    <property type="entry name" value="Nic96"/>
    <property type="match status" value="1"/>
</dbReference>
<dbReference type="PANTHER" id="PTHR11225:SF4">
    <property type="entry name" value="NUCLEAR PORE COMPLEX PROTEIN NUP93"/>
    <property type="match status" value="1"/>
</dbReference>
<dbReference type="InterPro" id="IPR007231">
    <property type="entry name" value="Nucleoporin_int_Nup93/Nic96"/>
</dbReference>
<dbReference type="PANTHER" id="PTHR11225">
    <property type="entry name" value="NUCLEAR PORE COMPLEX PROTEIN NUP93 NUCLEOPORIN NUP93 DEAD EYE PROTEIN"/>
    <property type="match status" value="1"/>
</dbReference>
<comment type="similarity">
    <text evidence="2 4">Belongs to the nucleoporin interacting component (NIC) family.</text>
</comment>
<evidence type="ECO:0000313" key="5">
    <source>
        <dbReference type="EMBL" id="ORX54262.1"/>
    </source>
</evidence>
<dbReference type="STRING" id="1754191.A0A1Y1VFP2"/>
<keyword evidence="4" id="KW-0653">Protein transport</keyword>
<dbReference type="OrthoDB" id="1918363at2759"/>
<accession>A0A1Y1VFP2</accession>
<comment type="caution">
    <text evidence="5">The sequence shown here is derived from an EMBL/GenBank/DDBJ whole genome shotgun (WGS) entry which is preliminary data.</text>
</comment>
<dbReference type="AlphaFoldDB" id="A0A1Y1VFP2"/>
<keyword evidence="4" id="KW-0813">Transport</keyword>
<dbReference type="EMBL" id="MCFH01000011">
    <property type="protein sequence ID" value="ORX54262.1"/>
    <property type="molecule type" value="Genomic_DNA"/>
</dbReference>
<evidence type="ECO:0000256" key="2">
    <source>
        <dbReference type="ARBA" id="ARBA00010186"/>
    </source>
</evidence>
<reference evidence="5 6" key="2">
    <citation type="submission" date="2016-08" db="EMBL/GenBank/DDBJ databases">
        <title>Pervasive Adenine N6-methylation of Active Genes in Fungi.</title>
        <authorList>
            <consortium name="DOE Joint Genome Institute"/>
            <person name="Mondo S.J."/>
            <person name="Dannebaum R.O."/>
            <person name="Kuo R.C."/>
            <person name="Labutti K."/>
            <person name="Haridas S."/>
            <person name="Kuo A."/>
            <person name="Salamov A."/>
            <person name="Ahrendt S.R."/>
            <person name="Lipzen A."/>
            <person name="Sullivan W."/>
            <person name="Andreopoulos W.B."/>
            <person name="Clum A."/>
            <person name="Lindquist E."/>
            <person name="Daum C."/>
            <person name="Ramamoorthy G.K."/>
            <person name="Gryganskyi A."/>
            <person name="Culley D."/>
            <person name="Magnuson J.K."/>
            <person name="James T.Y."/>
            <person name="O'Malley M.A."/>
            <person name="Stajich J.E."/>
            <person name="Spatafora J.W."/>
            <person name="Visel A."/>
            <person name="Grigoriev I.V."/>
        </authorList>
    </citation>
    <scope>NUCLEOTIDE SEQUENCE [LARGE SCALE GENOMIC DNA]</scope>
    <source>
        <strain evidence="6">finn</strain>
    </source>
</reference>
<name>A0A1Y1VFP2_9FUNG</name>
<keyword evidence="4" id="KW-0906">Nuclear pore complex</keyword>
<dbReference type="GO" id="GO:0005643">
    <property type="term" value="C:nuclear pore"/>
    <property type="evidence" value="ECO:0007669"/>
    <property type="project" value="UniProtKB-SubCell"/>
</dbReference>
<keyword evidence="4" id="KW-0811">Translocation</keyword>
<dbReference type="GO" id="GO:0016973">
    <property type="term" value="P:poly(A)+ mRNA export from nucleus"/>
    <property type="evidence" value="ECO:0007669"/>
    <property type="project" value="TreeGrafter"/>
</dbReference>